<gene>
    <name evidence="5" type="ORF">CEUTPL_LOCUS440</name>
</gene>
<keyword evidence="2" id="KW-0812">Transmembrane</keyword>
<evidence type="ECO:0000313" key="6">
    <source>
        <dbReference type="Proteomes" id="UP001152799"/>
    </source>
</evidence>
<keyword evidence="3" id="KW-0732">Signal</keyword>
<dbReference type="EMBL" id="OU892277">
    <property type="protein sequence ID" value="CAG9759698.1"/>
    <property type="molecule type" value="Genomic_DNA"/>
</dbReference>
<keyword evidence="6" id="KW-1185">Reference proteome</keyword>
<dbReference type="OrthoDB" id="72053at2759"/>
<dbReference type="CDD" id="cd02961">
    <property type="entry name" value="PDI_a_family"/>
    <property type="match status" value="1"/>
</dbReference>
<dbReference type="AlphaFoldDB" id="A0A9N9QIA4"/>
<evidence type="ECO:0000313" key="5">
    <source>
        <dbReference type="EMBL" id="CAG9759698.1"/>
    </source>
</evidence>
<evidence type="ECO:0000256" key="1">
    <source>
        <dbReference type="SAM" id="MobiDB-lite"/>
    </source>
</evidence>
<reference evidence="5" key="1">
    <citation type="submission" date="2022-01" db="EMBL/GenBank/DDBJ databases">
        <authorList>
            <person name="King R."/>
        </authorList>
    </citation>
    <scope>NUCLEOTIDE SEQUENCE</scope>
</reference>
<organism evidence="5 6">
    <name type="scientific">Ceutorhynchus assimilis</name>
    <name type="common">cabbage seed weevil</name>
    <dbReference type="NCBI Taxonomy" id="467358"/>
    <lineage>
        <taxon>Eukaryota</taxon>
        <taxon>Metazoa</taxon>
        <taxon>Ecdysozoa</taxon>
        <taxon>Arthropoda</taxon>
        <taxon>Hexapoda</taxon>
        <taxon>Insecta</taxon>
        <taxon>Pterygota</taxon>
        <taxon>Neoptera</taxon>
        <taxon>Endopterygota</taxon>
        <taxon>Coleoptera</taxon>
        <taxon>Polyphaga</taxon>
        <taxon>Cucujiformia</taxon>
        <taxon>Curculionidae</taxon>
        <taxon>Ceutorhynchinae</taxon>
        <taxon>Ceutorhynchus</taxon>
    </lineage>
</organism>
<dbReference type="InterPro" id="IPR013766">
    <property type="entry name" value="Thioredoxin_domain"/>
</dbReference>
<sequence>MRFSLYSLIIIVTCCIYNTKSELELMQDDELMQLIRTEKYVVALFTSKFCGEECENYENELTGLREDLVESLNAWVVKLVDSSMTRLYTPDKEPALVFFRHGIPLLYSGPLNDELIFHTFTQNQEPAVKELDDDTFEHLTQAASGATTGDWFVQFYTTDCVDCQRLQARWEAVGAQLKSRGMNVARVNRATTGAKTARRFNVFEVPAFVLFKKGKMYKYHNQEFGVAALVAFAQDWYKNMKPEPVPVPKSPFDDLVAATVTFMKDNPYLWQVGFASLLLGVVLSGFLKFCRNKKEKTDKGSLKGQSQKSKSGASKKSAKKE</sequence>
<evidence type="ECO:0000256" key="2">
    <source>
        <dbReference type="SAM" id="Phobius"/>
    </source>
</evidence>
<feature type="chain" id="PRO_5040432336" description="Thioredoxin domain-containing protein" evidence="3">
    <location>
        <begin position="22"/>
        <end position="321"/>
    </location>
</feature>
<dbReference type="InterPro" id="IPR036249">
    <property type="entry name" value="Thioredoxin-like_sf"/>
</dbReference>
<dbReference type="PANTHER" id="PTHR19991">
    <property type="entry name" value="L 2 01289"/>
    <property type="match status" value="1"/>
</dbReference>
<keyword evidence="2" id="KW-0472">Membrane</keyword>
<evidence type="ECO:0000256" key="3">
    <source>
        <dbReference type="SAM" id="SignalP"/>
    </source>
</evidence>
<accession>A0A9N9QIA4</accession>
<dbReference type="SUPFAM" id="SSF52833">
    <property type="entry name" value="Thioredoxin-like"/>
    <property type="match status" value="2"/>
</dbReference>
<proteinExistence type="predicted"/>
<dbReference type="PANTHER" id="PTHR19991:SF2">
    <property type="entry name" value="GH08893P"/>
    <property type="match status" value="1"/>
</dbReference>
<evidence type="ECO:0000259" key="4">
    <source>
        <dbReference type="Pfam" id="PF00085"/>
    </source>
</evidence>
<feature type="region of interest" description="Disordered" evidence="1">
    <location>
        <begin position="295"/>
        <end position="321"/>
    </location>
</feature>
<name>A0A9N9QIA4_9CUCU</name>
<feature type="signal peptide" evidence="3">
    <location>
        <begin position="1"/>
        <end position="21"/>
    </location>
</feature>
<feature type="transmembrane region" description="Helical" evidence="2">
    <location>
        <begin position="268"/>
        <end position="287"/>
    </location>
</feature>
<keyword evidence="2" id="KW-1133">Transmembrane helix</keyword>
<feature type="domain" description="Thioredoxin" evidence="4">
    <location>
        <begin position="129"/>
        <end position="230"/>
    </location>
</feature>
<dbReference type="Gene3D" id="3.40.30.10">
    <property type="entry name" value="Glutaredoxin"/>
    <property type="match status" value="1"/>
</dbReference>
<feature type="compositionally biased region" description="Low complexity" evidence="1">
    <location>
        <begin position="302"/>
        <end position="315"/>
    </location>
</feature>
<dbReference type="Proteomes" id="UP001152799">
    <property type="component" value="Chromosome 1"/>
</dbReference>
<dbReference type="Pfam" id="PF00085">
    <property type="entry name" value="Thioredoxin"/>
    <property type="match status" value="1"/>
</dbReference>
<protein>
    <recommendedName>
        <fullName evidence="4">Thioredoxin domain-containing protein</fullName>
    </recommendedName>
</protein>